<dbReference type="Proteomes" id="UP001164746">
    <property type="component" value="Chromosome 9"/>
</dbReference>
<name>A0ABY7EZG3_MYAAR</name>
<proteinExistence type="predicted"/>
<gene>
    <name evidence="1" type="ORF">MAR_004367</name>
</gene>
<organism evidence="1 2">
    <name type="scientific">Mya arenaria</name>
    <name type="common">Soft-shell clam</name>
    <dbReference type="NCBI Taxonomy" id="6604"/>
    <lineage>
        <taxon>Eukaryota</taxon>
        <taxon>Metazoa</taxon>
        <taxon>Spiralia</taxon>
        <taxon>Lophotrochozoa</taxon>
        <taxon>Mollusca</taxon>
        <taxon>Bivalvia</taxon>
        <taxon>Autobranchia</taxon>
        <taxon>Heteroconchia</taxon>
        <taxon>Euheterodonta</taxon>
        <taxon>Imparidentia</taxon>
        <taxon>Neoheterodontei</taxon>
        <taxon>Myida</taxon>
        <taxon>Myoidea</taxon>
        <taxon>Myidae</taxon>
        <taxon>Mya</taxon>
    </lineage>
</organism>
<dbReference type="EMBL" id="CP111020">
    <property type="protein sequence ID" value="WAR14262.1"/>
    <property type="molecule type" value="Genomic_DNA"/>
</dbReference>
<evidence type="ECO:0000313" key="2">
    <source>
        <dbReference type="Proteomes" id="UP001164746"/>
    </source>
</evidence>
<keyword evidence="2" id="KW-1185">Reference proteome</keyword>
<reference evidence="1" key="1">
    <citation type="submission" date="2022-11" db="EMBL/GenBank/DDBJ databases">
        <title>Centuries of genome instability and evolution in soft-shell clam transmissible cancer (bioRxiv).</title>
        <authorList>
            <person name="Hart S.F.M."/>
            <person name="Yonemitsu M.A."/>
            <person name="Giersch R.M."/>
            <person name="Beal B.F."/>
            <person name="Arriagada G."/>
            <person name="Davis B.W."/>
            <person name="Ostrander E.A."/>
            <person name="Goff S.P."/>
            <person name="Metzger M.J."/>
        </authorList>
    </citation>
    <scope>NUCLEOTIDE SEQUENCE</scope>
    <source>
        <strain evidence="1">MELC-2E11</strain>
        <tissue evidence="1">Siphon/mantle</tissue>
    </source>
</reference>
<protein>
    <submittedName>
        <fullName evidence="1">Uncharacterized protein</fullName>
    </submittedName>
</protein>
<evidence type="ECO:0000313" key="1">
    <source>
        <dbReference type="EMBL" id="WAR14262.1"/>
    </source>
</evidence>
<accession>A0ABY7EZG3</accession>
<sequence>MIMTAKVFIIFQHIVWGRGRGEGVGGISDPLPPPQKWSMGRRVVENGVETVTVEEDGVVKSHTRNGENTMITN</sequence>